<dbReference type="PANTHER" id="PTHR47331">
    <property type="entry name" value="PHD-TYPE DOMAIN-CONTAINING PROTEIN"/>
    <property type="match status" value="1"/>
</dbReference>
<proteinExistence type="predicted"/>
<sequence>MIDRGIDWNFSPPSGPYFSGSWERLVGSSKKSLRAVLEERSVTYEVLLTVLKEVASLLNTRPLTHVSTDPSEPEPLTPNHFILCCHHPHYPPNVEEEFSDLSRRRFRQSQFIVNQYWRRWMQEYVPELIERKKWNLVTPPLRVGNRVLIMDKNTRCGQWLTGTVSKLFPGDDGRIRRVSVKTATSELIRPVVKLCLFSDA</sequence>
<dbReference type="InterPro" id="IPR040676">
    <property type="entry name" value="DUF5641"/>
</dbReference>
<comment type="caution">
    <text evidence="2">The sequence shown here is derived from an EMBL/GenBank/DDBJ whole genome shotgun (WGS) entry which is preliminary data.</text>
</comment>
<dbReference type="OrthoDB" id="6398529at2759"/>
<dbReference type="AlphaFoldDB" id="A0A162BZQ0"/>
<dbReference type="InterPro" id="IPR012337">
    <property type="entry name" value="RNaseH-like_sf"/>
</dbReference>
<gene>
    <name evidence="2" type="ORF">APZ42_004786</name>
</gene>
<dbReference type="PANTHER" id="PTHR47331:SF1">
    <property type="entry name" value="GAG-LIKE PROTEIN"/>
    <property type="match status" value="1"/>
</dbReference>
<protein>
    <recommendedName>
        <fullName evidence="1">DUF5641 domain-containing protein</fullName>
    </recommendedName>
</protein>
<name>A0A162BZQ0_9CRUS</name>
<dbReference type="InterPro" id="IPR036397">
    <property type="entry name" value="RNaseH_sf"/>
</dbReference>
<feature type="domain" description="DUF5641" evidence="1">
    <location>
        <begin position="105"/>
        <end position="196"/>
    </location>
</feature>
<accession>A0A162BZQ0</accession>
<organism evidence="2 3">
    <name type="scientific">Daphnia magna</name>
    <dbReference type="NCBI Taxonomy" id="35525"/>
    <lineage>
        <taxon>Eukaryota</taxon>
        <taxon>Metazoa</taxon>
        <taxon>Ecdysozoa</taxon>
        <taxon>Arthropoda</taxon>
        <taxon>Crustacea</taxon>
        <taxon>Branchiopoda</taxon>
        <taxon>Diplostraca</taxon>
        <taxon>Cladocera</taxon>
        <taxon>Anomopoda</taxon>
        <taxon>Daphniidae</taxon>
        <taxon>Daphnia</taxon>
    </lineage>
</organism>
<dbReference type="Pfam" id="PF18701">
    <property type="entry name" value="DUF5641"/>
    <property type="match status" value="1"/>
</dbReference>
<dbReference type="Gene3D" id="3.30.420.10">
    <property type="entry name" value="Ribonuclease H-like superfamily/Ribonuclease H"/>
    <property type="match status" value="1"/>
</dbReference>
<reference evidence="2 3" key="1">
    <citation type="submission" date="2016-03" db="EMBL/GenBank/DDBJ databases">
        <title>EvidentialGene: Evidence-directed Construction of Genes on Genomes.</title>
        <authorList>
            <person name="Gilbert D.G."/>
            <person name="Choi J.-H."/>
            <person name="Mockaitis K."/>
            <person name="Colbourne J."/>
            <person name="Pfrender M."/>
        </authorList>
    </citation>
    <scope>NUCLEOTIDE SEQUENCE [LARGE SCALE GENOMIC DNA]</scope>
    <source>
        <strain evidence="2 3">Xinb3</strain>
        <tissue evidence="2">Complete organism</tissue>
    </source>
</reference>
<evidence type="ECO:0000313" key="2">
    <source>
        <dbReference type="EMBL" id="KZR99370.1"/>
    </source>
</evidence>
<keyword evidence="3" id="KW-1185">Reference proteome</keyword>
<dbReference type="SUPFAM" id="SSF53098">
    <property type="entry name" value="Ribonuclease H-like"/>
    <property type="match status" value="1"/>
</dbReference>
<evidence type="ECO:0000313" key="3">
    <source>
        <dbReference type="Proteomes" id="UP000076858"/>
    </source>
</evidence>
<dbReference type="EMBL" id="LRGB01013834">
    <property type="protein sequence ID" value="KZR99370.1"/>
    <property type="molecule type" value="Genomic_DNA"/>
</dbReference>
<dbReference type="GO" id="GO:0003676">
    <property type="term" value="F:nucleic acid binding"/>
    <property type="evidence" value="ECO:0007669"/>
    <property type="project" value="InterPro"/>
</dbReference>
<dbReference type="STRING" id="35525.A0A162BZQ0"/>
<evidence type="ECO:0000259" key="1">
    <source>
        <dbReference type="Pfam" id="PF18701"/>
    </source>
</evidence>
<dbReference type="Proteomes" id="UP000076858">
    <property type="component" value="Unassembled WGS sequence"/>
</dbReference>